<dbReference type="InterPro" id="IPR000740">
    <property type="entry name" value="GrpE"/>
</dbReference>
<reference evidence="1 2" key="1">
    <citation type="submission" date="2016-07" db="EMBL/GenBank/DDBJ databases">
        <title>Caryophanon latum genome sequencing.</title>
        <authorList>
            <person name="Verma A."/>
            <person name="Pal Y."/>
            <person name="Krishnamurthi S."/>
        </authorList>
    </citation>
    <scope>NUCLEOTIDE SEQUENCE [LARGE SCALE GENOMIC DNA]</scope>
    <source>
        <strain evidence="1 2">DSM 14151</strain>
    </source>
</reference>
<evidence type="ECO:0000313" key="2">
    <source>
        <dbReference type="Proteomes" id="UP000093482"/>
    </source>
</evidence>
<proteinExistence type="predicted"/>
<dbReference type="AlphaFoldDB" id="A0A1C0YVF4"/>
<dbReference type="GO" id="GO:0042803">
    <property type="term" value="F:protein homodimerization activity"/>
    <property type="evidence" value="ECO:0007669"/>
    <property type="project" value="InterPro"/>
</dbReference>
<gene>
    <name evidence="1" type="ORF">A6K76_10190</name>
</gene>
<dbReference type="RefSeq" id="WP_066463825.1">
    <property type="nucleotide sequence ID" value="NZ_MATO01000031.1"/>
</dbReference>
<dbReference type="GO" id="GO:0006457">
    <property type="term" value="P:protein folding"/>
    <property type="evidence" value="ECO:0007669"/>
    <property type="project" value="InterPro"/>
</dbReference>
<keyword evidence="2" id="KW-1185">Reference proteome</keyword>
<name>A0A1C0YVF4_9BACL</name>
<protein>
    <submittedName>
        <fullName evidence="1">Nucleotide exchange factor GrpE</fullName>
    </submittedName>
</protein>
<evidence type="ECO:0000313" key="1">
    <source>
        <dbReference type="EMBL" id="OCS91104.1"/>
    </source>
</evidence>
<dbReference type="Pfam" id="PF01025">
    <property type="entry name" value="GrpE"/>
    <property type="match status" value="1"/>
</dbReference>
<sequence length="366" mass="42199">MIEQKEITAAQEHEEVALLQADTVEDADVPQQATHDESEDAIAQPIVDVEEPIQVQSLHVEAQVSEQQQLHVEEEAVLEVEAPMMEQAVELPVAFPNVVESVAKIYHRCSYIICRQFVFCIQNILKNLEANSHVEGAPQWHASFKQSMDNIRKMTPEIDFLFEQADEAVTLADSFKQTFGEEIEHLEPLNAFISQYASAEYEELYVSLVQRLKSEVIHVEDVVIFTRMFQEIAQVEYEDFRWDTSREQEMLQRGFDDMVRLYVSVLDALDLMVMSSKQNATHGSMWADMLDEVCTSLLDTIEHYDLAQINVKNMLLDGKYMISIGTIPQNQVPDLQKFEVYQQVQRGFMYRSTEKVMREAKVITVY</sequence>
<dbReference type="Proteomes" id="UP000093482">
    <property type="component" value="Unassembled WGS sequence"/>
</dbReference>
<dbReference type="GO" id="GO:0000774">
    <property type="term" value="F:adenyl-nucleotide exchange factor activity"/>
    <property type="evidence" value="ECO:0007669"/>
    <property type="project" value="InterPro"/>
</dbReference>
<comment type="caution">
    <text evidence="1">The sequence shown here is derived from an EMBL/GenBank/DDBJ whole genome shotgun (WGS) entry which is preliminary data.</text>
</comment>
<organism evidence="1 2">
    <name type="scientific">Caryophanon latum</name>
    <dbReference type="NCBI Taxonomy" id="33977"/>
    <lineage>
        <taxon>Bacteria</taxon>
        <taxon>Bacillati</taxon>
        <taxon>Bacillota</taxon>
        <taxon>Bacilli</taxon>
        <taxon>Bacillales</taxon>
        <taxon>Caryophanaceae</taxon>
        <taxon>Caryophanon</taxon>
    </lineage>
</organism>
<dbReference type="EMBL" id="MATO01000031">
    <property type="protein sequence ID" value="OCS91104.1"/>
    <property type="molecule type" value="Genomic_DNA"/>
</dbReference>
<dbReference type="GO" id="GO:0051087">
    <property type="term" value="F:protein-folding chaperone binding"/>
    <property type="evidence" value="ECO:0007669"/>
    <property type="project" value="InterPro"/>
</dbReference>
<accession>A0A1C0YVF4</accession>